<dbReference type="PROSITE" id="PS50175">
    <property type="entry name" value="ASP_PROT_RETROV"/>
    <property type="match status" value="1"/>
</dbReference>
<evidence type="ECO:0000313" key="5">
    <source>
        <dbReference type="EMBL" id="KAK5938893.1"/>
    </source>
</evidence>
<dbReference type="SUPFAM" id="SSF50630">
    <property type="entry name" value="Acid proteases"/>
    <property type="match status" value="1"/>
</dbReference>
<evidence type="ECO:0000256" key="3">
    <source>
        <dbReference type="SAM" id="MobiDB-lite"/>
    </source>
</evidence>
<sequence length="221" mass="23785">MVRLKANALVNGSQKSLQILVDTGSDHSMIPQSLAKRLGLRWHLSNNPSDCETSDGRIRFVKNEANVDIRIPSLQGRNNTSYRATVAVYIMPGTGNEMLLGSDWLCDNLGQVDSRARTVTVKDSKGNEHVFGEGNRGVQVQSRDNGGGNGGNVNGNNSNGDNRKGGNVNGSNVNPSDNNRGSNNQNNASQNNSNRNDVNEVDGLAQRFRLVALGLRGHGFT</sequence>
<feature type="region of interest" description="Disordered" evidence="3">
    <location>
        <begin position="123"/>
        <end position="199"/>
    </location>
</feature>
<evidence type="ECO:0000313" key="6">
    <source>
        <dbReference type="Proteomes" id="UP001334248"/>
    </source>
</evidence>
<evidence type="ECO:0000259" key="4">
    <source>
        <dbReference type="PROSITE" id="PS50175"/>
    </source>
</evidence>
<name>A0ABR0RE32_9EURO</name>
<dbReference type="InterPro" id="IPR001969">
    <property type="entry name" value="Aspartic_peptidase_AS"/>
</dbReference>
<dbReference type="GeneID" id="90002534"/>
<proteinExistence type="predicted"/>
<dbReference type="CDD" id="cd00303">
    <property type="entry name" value="retropepsin_like"/>
    <property type="match status" value="1"/>
</dbReference>
<feature type="domain" description="Peptidase A2" evidence="4">
    <location>
        <begin position="17"/>
        <end position="32"/>
    </location>
</feature>
<comment type="caution">
    <text evidence="5">The sequence shown here is derived from an EMBL/GenBank/DDBJ whole genome shotgun (WGS) entry which is preliminary data.</text>
</comment>
<feature type="compositionally biased region" description="Low complexity" evidence="3">
    <location>
        <begin position="154"/>
        <end position="196"/>
    </location>
</feature>
<keyword evidence="2" id="KW-0378">Hydrolase</keyword>
<evidence type="ECO:0000256" key="2">
    <source>
        <dbReference type="ARBA" id="ARBA00022801"/>
    </source>
</evidence>
<dbReference type="InterPro" id="IPR021109">
    <property type="entry name" value="Peptidase_aspartic_dom_sf"/>
</dbReference>
<organism evidence="5 6">
    <name type="scientific">Knufia obscura</name>
    <dbReference type="NCBI Taxonomy" id="1635080"/>
    <lineage>
        <taxon>Eukaryota</taxon>
        <taxon>Fungi</taxon>
        <taxon>Dikarya</taxon>
        <taxon>Ascomycota</taxon>
        <taxon>Pezizomycotina</taxon>
        <taxon>Eurotiomycetes</taxon>
        <taxon>Chaetothyriomycetidae</taxon>
        <taxon>Chaetothyriales</taxon>
        <taxon>Trichomeriaceae</taxon>
        <taxon>Knufia</taxon>
    </lineage>
</organism>
<dbReference type="Pfam" id="PF13975">
    <property type="entry name" value="gag-asp_proteas"/>
    <property type="match status" value="1"/>
</dbReference>
<keyword evidence="1" id="KW-0645">Protease</keyword>
<dbReference type="InterPro" id="IPR001995">
    <property type="entry name" value="Peptidase_A2_cat"/>
</dbReference>
<dbReference type="Gene3D" id="2.40.70.10">
    <property type="entry name" value="Acid Proteases"/>
    <property type="match status" value="1"/>
</dbReference>
<keyword evidence="6" id="KW-1185">Reference proteome</keyword>
<dbReference type="EMBL" id="JAVHJV010000012">
    <property type="protein sequence ID" value="KAK5938893.1"/>
    <property type="molecule type" value="Genomic_DNA"/>
</dbReference>
<gene>
    <name evidence="5" type="ORF">PMZ80_009085</name>
</gene>
<evidence type="ECO:0000256" key="1">
    <source>
        <dbReference type="ARBA" id="ARBA00022750"/>
    </source>
</evidence>
<accession>A0ABR0RE32</accession>
<keyword evidence="1" id="KW-0064">Aspartyl protease</keyword>
<protein>
    <recommendedName>
        <fullName evidence="4">Peptidase A2 domain-containing protein</fullName>
    </recommendedName>
</protein>
<dbReference type="PROSITE" id="PS00141">
    <property type="entry name" value="ASP_PROTEASE"/>
    <property type="match status" value="1"/>
</dbReference>
<dbReference type="RefSeq" id="XP_064726983.1">
    <property type="nucleotide sequence ID" value="XM_064877481.1"/>
</dbReference>
<reference evidence="5 6" key="1">
    <citation type="journal article" date="2023" name="Res Sq">
        <title>Genomic and morphological characterization of Knufia obscura isolated from the Mars 2020 spacecraft assembly facility.</title>
        <authorList>
            <person name="Chander A.M."/>
            <person name="Teixeira M.M."/>
            <person name="Singh N.K."/>
            <person name="Williams M.P."/>
            <person name="Parker C.W."/>
            <person name="Leo P."/>
            <person name="Stajich J.E."/>
            <person name="Torok T."/>
            <person name="Tighe S."/>
            <person name="Mason C.E."/>
            <person name="Venkateswaran K."/>
        </authorList>
    </citation>
    <scope>NUCLEOTIDE SEQUENCE [LARGE SCALE GENOMIC DNA]</scope>
    <source>
        <strain evidence="5 6">CCFEE 5817</strain>
    </source>
</reference>
<dbReference type="Proteomes" id="UP001334248">
    <property type="component" value="Unassembled WGS sequence"/>
</dbReference>